<sequence>MTVFSSSGSSVRGRTGAVQDGLSPHPAPYLRVPERLLRTYAHDPLAVGVYLVVARCALAHQAPVPLSAADLAALSGDLHVRDAKVMRRIRHLVAAGWLVAHAAPAVKPRLWPVWAPQVPWCLDSAQQGKPGRVQTCRVPLELFDTYLGRLEPHAGRRPAIIVRYFTHPLLDLADLGRFVLCHAGYALPNYRLFELALMEGTSALPAVPLTLTELLHRAVAGTLRVTTACGIVKIEPSRAGWRKLGYEGDPRAAANGSPNGSCNGSALNPQQIAEPITQRIARSPSEETVLSASGCDKVPQEEPNGAYAWDSWDMNQRMNPPPHASGGMGGGEVAQTTGSRAPLLASAGTGGGQAMDGDDLPRGGDVRLGELDPALRDGHATLNAARPIHPGEWFELLHLQQTYGAERMLVWQARAARAARDPARGIVPAYYQVCAADEGAAEAEFRLIAPGLTHAHLGDQLAPGECHPDACAFAREPTEHAHDQYATGDVARDQASPSRQHEAATAPLPPPTYPPPCRAPGLDPACEALLQAMGVRARYKLVGVPLALIHAWHEALLHPGIAARFADPVAFAVSQMMQQIPPPPLHERERWAAWEASSGGVRSIPLIAPQDAEPSDGEAAAWIAHARRLVPTASSDDLATLVSFLLQGATDTEAQTWLAEQRANEGQRARQEVV</sequence>
<dbReference type="Proteomes" id="UP001193081">
    <property type="component" value="Unassembled WGS sequence"/>
</dbReference>
<evidence type="ECO:0000313" key="3">
    <source>
        <dbReference type="Proteomes" id="UP001193081"/>
    </source>
</evidence>
<dbReference type="RefSeq" id="WP_135478183.1">
    <property type="nucleotide sequence ID" value="NZ_SIJK02000016.1"/>
</dbReference>
<accession>A0ABS4D9Q2</accession>
<feature type="region of interest" description="Disordered" evidence="1">
    <location>
        <begin position="490"/>
        <end position="515"/>
    </location>
</feature>
<protein>
    <submittedName>
        <fullName evidence="2">Uncharacterized protein</fullName>
    </submittedName>
</protein>
<feature type="compositionally biased region" description="Low complexity" evidence="1">
    <location>
        <begin position="1"/>
        <end position="15"/>
    </location>
</feature>
<evidence type="ECO:0000256" key="1">
    <source>
        <dbReference type="SAM" id="MobiDB-lite"/>
    </source>
</evidence>
<reference evidence="2 3" key="1">
    <citation type="submission" date="2021-03" db="EMBL/GenBank/DDBJ databases">
        <authorList>
            <person name="Grouzdev D.S."/>
        </authorList>
    </citation>
    <scope>NUCLEOTIDE SEQUENCE [LARGE SCALE GENOMIC DNA]</scope>
    <source>
        <strain evidence="2 3">M50-1</strain>
    </source>
</reference>
<evidence type="ECO:0000313" key="2">
    <source>
        <dbReference type="EMBL" id="MBP1466178.1"/>
    </source>
</evidence>
<proteinExistence type="predicted"/>
<comment type="caution">
    <text evidence="2">The sequence shown here is derived from an EMBL/GenBank/DDBJ whole genome shotgun (WGS) entry which is preliminary data.</text>
</comment>
<feature type="region of interest" description="Disordered" evidence="1">
    <location>
        <begin position="1"/>
        <end position="22"/>
    </location>
</feature>
<dbReference type="EMBL" id="SIJK02000016">
    <property type="protein sequence ID" value="MBP1466178.1"/>
    <property type="molecule type" value="Genomic_DNA"/>
</dbReference>
<gene>
    <name evidence="2" type="ORF">EYB53_010720</name>
</gene>
<organism evidence="2 3">
    <name type="scientific">Candidatus Chloroploca mongolica</name>
    <dbReference type="NCBI Taxonomy" id="2528176"/>
    <lineage>
        <taxon>Bacteria</taxon>
        <taxon>Bacillati</taxon>
        <taxon>Chloroflexota</taxon>
        <taxon>Chloroflexia</taxon>
        <taxon>Chloroflexales</taxon>
        <taxon>Chloroflexineae</taxon>
        <taxon>Oscillochloridaceae</taxon>
        <taxon>Candidatus Chloroploca</taxon>
    </lineage>
</organism>
<name>A0ABS4D9Q2_9CHLR</name>
<keyword evidence="3" id="KW-1185">Reference proteome</keyword>